<dbReference type="EMBL" id="JQBM01000004">
    <property type="protein sequence ID" value="KRN45974.1"/>
    <property type="molecule type" value="Genomic_DNA"/>
</dbReference>
<comment type="caution">
    <text evidence="15">The sequence shown here is derived from an EMBL/GenBank/DDBJ whole genome shotgun (WGS) entry which is preliminary data.</text>
</comment>
<comment type="similarity">
    <text evidence="2 14">Belongs to the trans-sulfuration enzymes family.</text>
</comment>
<evidence type="ECO:0000256" key="2">
    <source>
        <dbReference type="ARBA" id="ARBA00009077"/>
    </source>
</evidence>
<proteinExistence type="inferred from homology"/>
<evidence type="ECO:0000256" key="13">
    <source>
        <dbReference type="PIRSR" id="PIRSR001434-2"/>
    </source>
</evidence>
<dbReference type="Pfam" id="PF01053">
    <property type="entry name" value="Cys_Met_Meta_PP"/>
    <property type="match status" value="1"/>
</dbReference>
<dbReference type="Gene3D" id="3.90.1150.10">
    <property type="entry name" value="Aspartate Aminotransferase, domain 1"/>
    <property type="match status" value="1"/>
</dbReference>
<keyword evidence="16" id="KW-1185">Reference proteome</keyword>
<accession>A0A0R2H2V6</accession>
<dbReference type="InterPro" id="IPR015422">
    <property type="entry name" value="PyrdxlP-dep_Trfase_small"/>
</dbReference>
<dbReference type="EC" id="4.4.1.13" evidence="3"/>
<dbReference type="PATRIC" id="fig|1629.5.peg.1330"/>
<reference evidence="15 16" key="1">
    <citation type="journal article" date="2015" name="Genome Announc.">
        <title>Expanding the biotechnology potential of lactobacilli through comparative genomics of 213 strains and associated genera.</title>
        <authorList>
            <person name="Sun Z."/>
            <person name="Harris H.M."/>
            <person name="McCann A."/>
            <person name="Guo C."/>
            <person name="Argimon S."/>
            <person name="Zhang W."/>
            <person name="Yang X."/>
            <person name="Jeffery I.B."/>
            <person name="Cooney J.C."/>
            <person name="Kagawa T.F."/>
            <person name="Liu W."/>
            <person name="Song Y."/>
            <person name="Salvetti E."/>
            <person name="Wrobel A."/>
            <person name="Rasinkangas P."/>
            <person name="Parkhill J."/>
            <person name="Rea M.C."/>
            <person name="O'Sullivan O."/>
            <person name="Ritari J."/>
            <person name="Douillard F.P."/>
            <person name="Paul Ross R."/>
            <person name="Yang R."/>
            <person name="Briner A.E."/>
            <person name="Felis G.E."/>
            <person name="de Vos W.M."/>
            <person name="Barrangou R."/>
            <person name="Klaenhammer T.R."/>
            <person name="Caufield P.W."/>
            <person name="Cui Y."/>
            <person name="Zhang H."/>
            <person name="O'Toole P.W."/>
        </authorList>
    </citation>
    <scope>NUCLEOTIDE SEQUENCE [LARGE SCALE GENOMIC DNA]</scope>
    <source>
        <strain evidence="15 16">DSM 20410</strain>
    </source>
</reference>
<dbReference type="PANTHER" id="PTHR11808:SF15">
    <property type="entry name" value="CYSTATHIONINE GAMMA-LYASE"/>
    <property type="match status" value="1"/>
</dbReference>
<comment type="function">
    <text evidence="9">The enzymatic degradation of amino acids in cheese is believed to generate aroma compounds and therefore to be essential for flavor development. Cystathionine beta-lyase (CBL) can convert cystathionine to homocysteine but is also able to catalyze an alpha, gamma elimination. With methionine as a substrate, it produces volatile sulfur compounds which are important for flavor formation in Gouda cheese.</text>
</comment>
<evidence type="ECO:0000256" key="5">
    <source>
        <dbReference type="ARBA" id="ARBA00046315"/>
    </source>
</evidence>
<dbReference type="InterPro" id="IPR000277">
    <property type="entry name" value="Cys/Met-Metab_PyrdxlP-dep_enz"/>
</dbReference>
<dbReference type="GO" id="GO:0003962">
    <property type="term" value="F:cystathionine gamma-synthase activity"/>
    <property type="evidence" value="ECO:0007669"/>
    <property type="project" value="TreeGrafter"/>
</dbReference>
<dbReference type="GO" id="GO:0047804">
    <property type="term" value="F:cysteine-S-conjugate beta-lyase activity"/>
    <property type="evidence" value="ECO:0007669"/>
    <property type="project" value="UniProtKB-EC"/>
</dbReference>
<dbReference type="InterPro" id="IPR015424">
    <property type="entry name" value="PyrdxlP-dep_Trfase"/>
</dbReference>
<dbReference type="GO" id="GO:0019346">
    <property type="term" value="P:transsulfuration"/>
    <property type="evidence" value="ECO:0007669"/>
    <property type="project" value="InterPro"/>
</dbReference>
<keyword evidence="4 13" id="KW-0663">Pyridoxal phosphate</keyword>
<evidence type="ECO:0000256" key="6">
    <source>
        <dbReference type="ARBA" id="ARBA00047213"/>
    </source>
</evidence>
<evidence type="ECO:0000313" key="15">
    <source>
        <dbReference type="EMBL" id="KRN45974.1"/>
    </source>
</evidence>
<dbReference type="GO" id="GO:0005737">
    <property type="term" value="C:cytoplasm"/>
    <property type="evidence" value="ECO:0007669"/>
    <property type="project" value="TreeGrafter"/>
</dbReference>
<sequence>MKEGITMNFETKVIHGGIQEDPATGAVVPPIYQTSTYHQQELGGNAEYEYTRGENPTRFAVESVMAALENGKYGFAFSSGMAAIHAVMSVLHAGDHLVMGNDVYGGTFRLVNSVLADLGVTYTAVDTADSAAIEAAMQDNTKMVYLETPSNPLLHVTDIEQAASVAHAHDAIAVVDNTFASPYNQTPLDLGADVVLASGTKYLGGHSDTVSGFVVTSDETLADQIKMIQLSVGAVLSPQESFLVQRSLKTLALRVERHNENALALATWLNDHEKIQKVYYPGLPGTPDYEIAKRQMRGFGGMMSIELQEGLDTKQFVENLNVFQLAESLGGVESLIEVPAVMTHASIPREIRLENGIKDELVRVSVGVENLADLKDDLAQGLDAL</sequence>
<protein>
    <recommendedName>
        <fullName evidence="10">Cystathionine beta-lyase</fullName>
        <ecNumber evidence="3">4.4.1.13</ecNumber>
    </recommendedName>
    <alternativeName>
        <fullName evidence="11">Beta-cystathionase</fullName>
    </alternativeName>
    <alternativeName>
        <fullName evidence="12">Cysteine lyase</fullName>
    </alternativeName>
    <alternativeName>
        <fullName evidence="6">Cysteine-S-conjugate beta-lyase</fullName>
    </alternativeName>
</protein>
<comment type="cofactor">
    <cofactor evidence="1 14">
        <name>pyridoxal 5'-phosphate</name>
        <dbReference type="ChEBI" id="CHEBI:597326"/>
    </cofactor>
</comment>
<dbReference type="InterPro" id="IPR015421">
    <property type="entry name" value="PyrdxlP-dep_Trfase_major"/>
</dbReference>
<name>A0A0R2H2V6_WEIVI</name>
<dbReference type="Gene3D" id="3.40.640.10">
    <property type="entry name" value="Type I PLP-dependent aspartate aminotransferase-like (Major domain)"/>
    <property type="match status" value="1"/>
</dbReference>
<dbReference type="SUPFAM" id="SSF53383">
    <property type="entry name" value="PLP-dependent transferases"/>
    <property type="match status" value="1"/>
</dbReference>
<evidence type="ECO:0000256" key="7">
    <source>
        <dbReference type="ARBA" id="ARBA00047517"/>
    </source>
</evidence>
<dbReference type="GO" id="GO:0019343">
    <property type="term" value="P:cysteine biosynthetic process via cystathionine"/>
    <property type="evidence" value="ECO:0007669"/>
    <property type="project" value="TreeGrafter"/>
</dbReference>
<dbReference type="InterPro" id="IPR054542">
    <property type="entry name" value="Cys_met_metab_PP"/>
</dbReference>
<dbReference type="FunFam" id="3.90.1150.10:FF:000008">
    <property type="entry name" value="Cystathionine gamma-synthase"/>
    <property type="match status" value="1"/>
</dbReference>
<dbReference type="GO" id="GO:0030170">
    <property type="term" value="F:pyridoxal phosphate binding"/>
    <property type="evidence" value="ECO:0007669"/>
    <property type="project" value="InterPro"/>
</dbReference>
<dbReference type="PANTHER" id="PTHR11808">
    <property type="entry name" value="TRANS-SULFURATION ENZYME FAMILY MEMBER"/>
    <property type="match status" value="1"/>
</dbReference>
<evidence type="ECO:0000256" key="12">
    <source>
        <dbReference type="ARBA" id="ARBA00083175"/>
    </source>
</evidence>
<dbReference type="PROSITE" id="PS00868">
    <property type="entry name" value="CYS_MET_METAB_PP"/>
    <property type="match status" value="1"/>
</dbReference>
<evidence type="ECO:0000256" key="1">
    <source>
        <dbReference type="ARBA" id="ARBA00001933"/>
    </source>
</evidence>
<evidence type="ECO:0000256" key="8">
    <source>
        <dbReference type="ARBA" id="ARBA00047625"/>
    </source>
</evidence>
<gene>
    <name evidence="15" type="ORF">IV50_GL001317</name>
</gene>
<evidence type="ECO:0000313" key="16">
    <source>
        <dbReference type="Proteomes" id="UP000051992"/>
    </source>
</evidence>
<evidence type="ECO:0000256" key="14">
    <source>
        <dbReference type="RuleBase" id="RU362118"/>
    </source>
</evidence>
<evidence type="ECO:0000256" key="9">
    <source>
        <dbReference type="ARBA" id="ARBA00054844"/>
    </source>
</evidence>
<dbReference type="CDD" id="cd00614">
    <property type="entry name" value="CGS_like"/>
    <property type="match status" value="1"/>
</dbReference>
<keyword evidence="15" id="KW-0456">Lyase</keyword>
<comment type="catalytic activity">
    <reaction evidence="7">
        <text>L,L-cystathionine + H2O = L-homocysteine + pyruvate + NH4(+)</text>
        <dbReference type="Rhea" id="RHEA:13965"/>
        <dbReference type="ChEBI" id="CHEBI:15361"/>
        <dbReference type="ChEBI" id="CHEBI:15377"/>
        <dbReference type="ChEBI" id="CHEBI:28938"/>
        <dbReference type="ChEBI" id="CHEBI:58161"/>
        <dbReference type="ChEBI" id="CHEBI:58199"/>
    </reaction>
</comment>
<dbReference type="FunFam" id="3.40.640.10:FF:000009">
    <property type="entry name" value="Cystathionine gamma-synthase homolog"/>
    <property type="match status" value="1"/>
</dbReference>
<evidence type="ECO:0000256" key="11">
    <source>
        <dbReference type="ARBA" id="ARBA00082255"/>
    </source>
</evidence>
<evidence type="ECO:0000256" key="3">
    <source>
        <dbReference type="ARBA" id="ARBA00012224"/>
    </source>
</evidence>
<evidence type="ECO:0000256" key="10">
    <source>
        <dbReference type="ARBA" id="ARBA00072331"/>
    </source>
</evidence>
<dbReference type="PIRSF" id="PIRSF001434">
    <property type="entry name" value="CGS"/>
    <property type="match status" value="1"/>
</dbReference>
<evidence type="ECO:0000256" key="4">
    <source>
        <dbReference type="ARBA" id="ARBA00022898"/>
    </source>
</evidence>
<dbReference type="Proteomes" id="UP000051992">
    <property type="component" value="Unassembled WGS sequence"/>
</dbReference>
<organism evidence="15 16">
    <name type="scientific">Weissella viridescens</name>
    <name type="common">Lactobacillus viridescens</name>
    <dbReference type="NCBI Taxonomy" id="1629"/>
    <lineage>
        <taxon>Bacteria</taxon>
        <taxon>Bacillati</taxon>
        <taxon>Bacillota</taxon>
        <taxon>Bacilli</taxon>
        <taxon>Lactobacillales</taxon>
        <taxon>Lactobacillaceae</taxon>
        <taxon>Weissella</taxon>
    </lineage>
</organism>
<dbReference type="GO" id="GO:0004123">
    <property type="term" value="F:cystathionine gamma-lyase activity"/>
    <property type="evidence" value="ECO:0007669"/>
    <property type="project" value="TreeGrafter"/>
</dbReference>
<feature type="modified residue" description="N6-(pyridoxal phosphate)lysine" evidence="13">
    <location>
        <position position="201"/>
    </location>
</feature>
<comment type="catalytic activity">
    <reaction evidence="8">
        <text>an S-substituted L-cysteine + H2O = a thiol + pyruvate + NH4(+)</text>
        <dbReference type="Rhea" id="RHEA:18121"/>
        <dbReference type="ChEBI" id="CHEBI:15361"/>
        <dbReference type="ChEBI" id="CHEBI:15377"/>
        <dbReference type="ChEBI" id="CHEBI:28938"/>
        <dbReference type="ChEBI" id="CHEBI:29256"/>
        <dbReference type="ChEBI" id="CHEBI:58717"/>
        <dbReference type="EC" id="4.4.1.13"/>
    </reaction>
</comment>
<dbReference type="AlphaFoldDB" id="A0A0R2H2V6"/>
<comment type="pathway">
    <text evidence="5">Amino-acid biosynthesis; L-methionine biosynthesis via de novo pathway; L-homocysteine from L-cystathionine: step 1/1.</text>
</comment>